<dbReference type="EMBL" id="CAJVQC010015207">
    <property type="protein sequence ID" value="CAG8664644.1"/>
    <property type="molecule type" value="Genomic_DNA"/>
</dbReference>
<gene>
    <name evidence="1" type="ORF">RPERSI_LOCUS8414</name>
</gene>
<evidence type="ECO:0000313" key="2">
    <source>
        <dbReference type="Proteomes" id="UP000789920"/>
    </source>
</evidence>
<feature type="non-terminal residue" evidence="1">
    <location>
        <position position="1"/>
    </location>
</feature>
<name>A0ACA9NMH9_9GLOM</name>
<comment type="caution">
    <text evidence="1">The sequence shown here is derived from an EMBL/GenBank/DDBJ whole genome shotgun (WGS) entry which is preliminary data.</text>
</comment>
<dbReference type="Proteomes" id="UP000789920">
    <property type="component" value="Unassembled WGS sequence"/>
</dbReference>
<accession>A0ACA9NMH9</accession>
<organism evidence="1 2">
    <name type="scientific">Racocetra persica</name>
    <dbReference type="NCBI Taxonomy" id="160502"/>
    <lineage>
        <taxon>Eukaryota</taxon>
        <taxon>Fungi</taxon>
        <taxon>Fungi incertae sedis</taxon>
        <taxon>Mucoromycota</taxon>
        <taxon>Glomeromycotina</taxon>
        <taxon>Glomeromycetes</taxon>
        <taxon>Diversisporales</taxon>
        <taxon>Gigasporaceae</taxon>
        <taxon>Racocetra</taxon>
    </lineage>
</organism>
<proteinExistence type="predicted"/>
<protein>
    <submittedName>
        <fullName evidence="1">8012_t:CDS:1</fullName>
    </submittedName>
</protein>
<keyword evidence="2" id="KW-1185">Reference proteome</keyword>
<sequence>LYLLIRELRDDVREVKAKLRWQRSEQSNELSSQVLDDVYTNIVKHLFPQDVYSSQSTFKESLKDYFEKMYPEFMSNISTNEFTNRFHAEWSIVINFKLVFTVDISDISK</sequence>
<evidence type="ECO:0000313" key="1">
    <source>
        <dbReference type="EMBL" id="CAG8664644.1"/>
    </source>
</evidence>
<feature type="non-terminal residue" evidence="1">
    <location>
        <position position="109"/>
    </location>
</feature>
<reference evidence="1" key="1">
    <citation type="submission" date="2021-06" db="EMBL/GenBank/DDBJ databases">
        <authorList>
            <person name="Kallberg Y."/>
            <person name="Tangrot J."/>
            <person name="Rosling A."/>
        </authorList>
    </citation>
    <scope>NUCLEOTIDE SEQUENCE</scope>
    <source>
        <strain evidence="1">MA461A</strain>
    </source>
</reference>